<dbReference type="RefSeq" id="WP_156988494.1">
    <property type="nucleotide sequence ID" value="NZ_BJYM01000015.1"/>
</dbReference>
<sequence length="46" mass="5348">MLSQIFLFFTSLVLAGCNKKEISEMNPKDLPDVTSFQDEFTREFMV</sequence>
<evidence type="ECO:0000313" key="1">
    <source>
        <dbReference type="EMBL" id="GEN88784.1"/>
    </source>
</evidence>
<gene>
    <name evidence="1" type="ORF">OSO01_35230</name>
</gene>
<dbReference type="Proteomes" id="UP000321558">
    <property type="component" value="Unassembled WGS sequence"/>
</dbReference>
<dbReference type="EMBL" id="BJYM01000015">
    <property type="protein sequence ID" value="GEN88784.1"/>
    <property type="molecule type" value="Genomic_DNA"/>
</dbReference>
<evidence type="ECO:0000313" key="2">
    <source>
        <dbReference type="Proteomes" id="UP000321558"/>
    </source>
</evidence>
<keyword evidence="2" id="KW-1185">Reference proteome</keyword>
<comment type="caution">
    <text evidence="1">The sequence shown here is derived from an EMBL/GenBank/DDBJ whole genome shotgun (WGS) entry which is preliminary data.</text>
</comment>
<dbReference type="AlphaFoldDB" id="A0A511ZMW1"/>
<name>A0A511ZMW1_9BACI</name>
<protein>
    <submittedName>
        <fullName evidence="1">Uncharacterized protein</fullName>
    </submittedName>
</protein>
<proteinExistence type="predicted"/>
<organism evidence="1 2">
    <name type="scientific">Oceanobacillus sojae</name>
    <dbReference type="NCBI Taxonomy" id="582851"/>
    <lineage>
        <taxon>Bacteria</taxon>
        <taxon>Bacillati</taxon>
        <taxon>Bacillota</taxon>
        <taxon>Bacilli</taxon>
        <taxon>Bacillales</taxon>
        <taxon>Bacillaceae</taxon>
        <taxon>Oceanobacillus</taxon>
    </lineage>
</organism>
<reference evidence="1 2" key="1">
    <citation type="submission" date="2019-07" db="EMBL/GenBank/DDBJ databases">
        <title>Whole genome shotgun sequence of Oceanobacillus sojae NBRC 105379.</title>
        <authorList>
            <person name="Hosoyama A."/>
            <person name="Uohara A."/>
            <person name="Ohji S."/>
            <person name="Ichikawa N."/>
        </authorList>
    </citation>
    <scope>NUCLEOTIDE SEQUENCE [LARGE SCALE GENOMIC DNA]</scope>
    <source>
        <strain evidence="1 2">NBRC 105379</strain>
    </source>
</reference>
<accession>A0A511ZMW1</accession>